<feature type="compositionally biased region" description="Acidic residues" evidence="1">
    <location>
        <begin position="275"/>
        <end position="289"/>
    </location>
</feature>
<name>A0A9D4C4Q7_DREPO</name>
<comment type="caution">
    <text evidence="2">The sequence shown here is derived from an EMBL/GenBank/DDBJ whole genome shotgun (WGS) entry which is preliminary data.</text>
</comment>
<gene>
    <name evidence="2" type="ORF">DPMN_060172</name>
</gene>
<evidence type="ECO:0000313" key="2">
    <source>
        <dbReference type="EMBL" id="KAH3717386.1"/>
    </source>
</evidence>
<evidence type="ECO:0000256" key="1">
    <source>
        <dbReference type="SAM" id="MobiDB-lite"/>
    </source>
</evidence>
<proteinExistence type="predicted"/>
<feature type="region of interest" description="Disordered" evidence="1">
    <location>
        <begin position="247"/>
        <end position="289"/>
    </location>
</feature>
<protein>
    <submittedName>
        <fullName evidence="2">Uncharacterized protein</fullName>
    </submittedName>
</protein>
<reference evidence="2" key="1">
    <citation type="journal article" date="2019" name="bioRxiv">
        <title>The Genome of the Zebra Mussel, Dreissena polymorpha: A Resource for Invasive Species Research.</title>
        <authorList>
            <person name="McCartney M.A."/>
            <person name="Auch B."/>
            <person name="Kono T."/>
            <person name="Mallez S."/>
            <person name="Zhang Y."/>
            <person name="Obille A."/>
            <person name="Becker A."/>
            <person name="Abrahante J.E."/>
            <person name="Garbe J."/>
            <person name="Badalamenti J.P."/>
            <person name="Herman A."/>
            <person name="Mangelson H."/>
            <person name="Liachko I."/>
            <person name="Sullivan S."/>
            <person name="Sone E.D."/>
            <person name="Koren S."/>
            <person name="Silverstein K.A.T."/>
            <person name="Beckman K.B."/>
            <person name="Gohl D.M."/>
        </authorList>
    </citation>
    <scope>NUCLEOTIDE SEQUENCE</scope>
    <source>
        <strain evidence="2">Duluth1</strain>
        <tissue evidence="2">Whole animal</tissue>
    </source>
</reference>
<dbReference type="AlphaFoldDB" id="A0A9D4C4Q7"/>
<feature type="region of interest" description="Disordered" evidence="1">
    <location>
        <begin position="214"/>
        <end position="233"/>
    </location>
</feature>
<feature type="region of interest" description="Disordered" evidence="1">
    <location>
        <begin position="143"/>
        <end position="201"/>
    </location>
</feature>
<organism evidence="2 3">
    <name type="scientific">Dreissena polymorpha</name>
    <name type="common">Zebra mussel</name>
    <name type="synonym">Mytilus polymorpha</name>
    <dbReference type="NCBI Taxonomy" id="45954"/>
    <lineage>
        <taxon>Eukaryota</taxon>
        <taxon>Metazoa</taxon>
        <taxon>Spiralia</taxon>
        <taxon>Lophotrochozoa</taxon>
        <taxon>Mollusca</taxon>
        <taxon>Bivalvia</taxon>
        <taxon>Autobranchia</taxon>
        <taxon>Heteroconchia</taxon>
        <taxon>Euheterodonta</taxon>
        <taxon>Imparidentia</taxon>
        <taxon>Neoheterodontei</taxon>
        <taxon>Myida</taxon>
        <taxon>Dreissenoidea</taxon>
        <taxon>Dreissenidae</taxon>
        <taxon>Dreissena</taxon>
    </lineage>
</organism>
<dbReference type="EMBL" id="JAIWYP010000013">
    <property type="protein sequence ID" value="KAH3717386.1"/>
    <property type="molecule type" value="Genomic_DNA"/>
</dbReference>
<feature type="compositionally biased region" description="Basic and acidic residues" evidence="1">
    <location>
        <begin position="184"/>
        <end position="198"/>
    </location>
</feature>
<feature type="compositionally biased region" description="Low complexity" evidence="1">
    <location>
        <begin position="156"/>
        <end position="183"/>
    </location>
</feature>
<feature type="compositionally biased region" description="Polar residues" evidence="1">
    <location>
        <begin position="96"/>
        <end position="117"/>
    </location>
</feature>
<sequence length="289" mass="30563">MLKYSNNSIKPVQLFNHADLVSVRNNAEAARNAYSSLSNASANSTMPTPFRSTMKPPPSTNVSSTSSGNAAPKSATTKGHSNPYARPLSAKDIASDLQSQQQKIKKTNSVSQMQSGPNAMFNIGPDGTPVFGYPMNAFMRPQSALRKETPAQTSGAKSTTTKKNSEETTASKTGATTSTATASPRKEIPPTKLERETDLSLNVRTGVKSNTCFEYSSNSSKLSSDSSSSGTMYYSKKSKADIMIHEQRPPAIGAPSKLLRGAEKGSATNCTSGSELDEAGDDESEIPSG</sequence>
<accession>A0A9D4C4Q7</accession>
<reference evidence="2" key="2">
    <citation type="submission" date="2020-11" db="EMBL/GenBank/DDBJ databases">
        <authorList>
            <person name="McCartney M.A."/>
            <person name="Auch B."/>
            <person name="Kono T."/>
            <person name="Mallez S."/>
            <person name="Becker A."/>
            <person name="Gohl D.M."/>
            <person name="Silverstein K.A.T."/>
            <person name="Koren S."/>
            <person name="Bechman K.B."/>
            <person name="Herman A."/>
            <person name="Abrahante J.E."/>
            <person name="Garbe J."/>
        </authorList>
    </citation>
    <scope>NUCLEOTIDE SEQUENCE</scope>
    <source>
        <strain evidence="2">Duluth1</strain>
        <tissue evidence="2">Whole animal</tissue>
    </source>
</reference>
<feature type="compositionally biased region" description="Low complexity" evidence="1">
    <location>
        <begin position="215"/>
        <end position="233"/>
    </location>
</feature>
<feature type="region of interest" description="Disordered" evidence="1">
    <location>
        <begin position="36"/>
        <end position="121"/>
    </location>
</feature>
<dbReference type="Proteomes" id="UP000828390">
    <property type="component" value="Unassembled WGS sequence"/>
</dbReference>
<evidence type="ECO:0000313" key="3">
    <source>
        <dbReference type="Proteomes" id="UP000828390"/>
    </source>
</evidence>
<keyword evidence="3" id="KW-1185">Reference proteome</keyword>